<gene>
    <name evidence="4" type="ORF">SE37_02125</name>
</gene>
<dbReference type="PANTHER" id="PTHR48106">
    <property type="entry name" value="QUINONE OXIDOREDUCTASE PIG3-RELATED"/>
    <property type="match status" value="1"/>
</dbReference>
<dbReference type="CDD" id="cd05276">
    <property type="entry name" value="p53_inducible_oxidoreductase"/>
    <property type="match status" value="1"/>
</dbReference>
<organism evidence="4 5">
    <name type="scientific">Geobacter soli</name>
    <dbReference type="NCBI Taxonomy" id="1510391"/>
    <lineage>
        <taxon>Bacteria</taxon>
        <taxon>Pseudomonadati</taxon>
        <taxon>Thermodesulfobacteriota</taxon>
        <taxon>Desulfuromonadia</taxon>
        <taxon>Geobacterales</taxon>
        <taxon>Geobacteraceae</taxon>
        <taxon>Geobacter</taxon>
    </lineage>
</organism>
<dbReference type="NCBIfam" id="TIGR02824">
    <property type="entry name" value="quinone_pig3"/>
    <property type="match status" value="1"/>
</dbReference>
<keyword evidence="1" id="KW-0521">NADP</keyword>
<dbReference type="AlphaFoldDB" id="A0A0C1QTG1"/>
<keyword evidence="5" id="KW-1185">Reference proteome</keyword>
<dbReference type="PANTHER" id="PTHR48106:SF8">
    <property type="entry name" value="OS02G0805600 PROTEIN"/>
    <property type="match status" value="1"/>
</dbReference>
<dbReference type="InterPro" id="IPR036291">
    <property type="entry name" value="NAD(P)-bd_dom_sf"/>
</dbReference>
<dbReference type="GO" id="GO:0016651">
    <property type="term" value="F:oxidoreductase activity, acting on NAD(P)H"/>
    <property type="evidence" value="ECO:0007669"/>
    <property type="project" value="TreeGrafter"/>
</dbReference>
<dbReference type="RefSeq" id="WP_039643295.1">
    <property type="nucleotide sequence ID" value="NZ_JXBL01000001.1"/>
</dbReference>
<dbReference type="GO" id="GO:0070402">
    <property type="term" value="F:NADPH binding"/>
    <property type="evidence" value="ECO:0007669"/>
    <property type="project" value="TreeGrafter"/>
</dbReference>
<dbReference type="Gene3D" id="3.90.180.10">
    <property type="entry name" value="Medium-chain alcohol dehydrogenases, catalytic domain"/>
    <property type="match status" value="1"/>
</dbReference>
<keyword evidence="2" id="KW-0560">Oxidoreductase</keyword>
<sequence length="328" mass="35197">MKAVLLDGFGGLDVLKVGEAERPKPAEGQVLVKVVATSVNRPDLVQREGKYPPPPGDSEILGLEVSGTIEELGPGVTGWQVGDRVMSLVGGGGYAEYAVAYASHLMRIPESMSFEEAACVCESYITAFLNVFMIGGLKDNNSVILHGGGGGVNTAGIQLCKALVPNTKIVVTAHPSKMDRVKALGADLVVDFTQTPDFSEAVKEFTGKKGVDVILDHVGAKYLVPNMNSLAYAGRLVIIGVISGIKAELNLALMMVKRQQIIGSVLRSRPVKDKGEIVAEFTRTALPKFADRTIVPIIEKVFPMDQVVEAHRMMEEDKHFGKIVLKIS</sequence>
<reference evidence="4 5" key="1">
    <citation type="submission" date="2015-01" db="EMBL/GenBank/DDBJ databases">
        <title>Genome sequence of the anaerobic bacterium Geobacter soli GSS01, a dissimilatory Fe(III) reducer from soil.</title>
        <authorList>
            <person name="Yang G."/>
            <person name="Zhou S."/>
        </authorList>
    </citation>
    <scope>NUCLEOTIDE SEQUENCE [LARGE SCALE GENOMIC DNA]</scope>
    <source>
        <strain evidence="4 5">GSS01</strain>
    </source>
</reference>
<dbReference type="EMBL" id="JXBL01000001">
    <property type="protein sequence ID" value="KIE41511.1"/>
    <property type="molecule type" value="Genomic_DNA"/>
</dbReference>
<dbReference type="InterPro" id="IPR013149">
    <property type="entry name" value="ADH-like_C"/>
</dbReference>
<evidence type="ECO:0000256" key="1">
    <source>
        <dbReference type="ARBA" id="ARBA00022857"/>
    </source>
</evidence>
<dbReference type="Pfam" id="PF00107">
    <property type="entry name" value="ADH_zinc_N"/>
    <property type="match status" value="1"/>
</dbReference>
<protein>
    <submittedName>
        <fullName evidence="4">NADPH:quinone oxidoreductase</fullName>
    </submittedName>
</protein>
<dbReference type="InterPro" id="IPR014189">
    <property type="entry name" value="Quinone_OxRdtase_PIG3"/>
</dbReference>
<dbReference type="Pfam" id="PF08240">
    <property type="entry name" value="ADH_N"/>
    <property type="match status" value="1"/>
</dbReference>
<accession>A0A0C1QTG1</accession>
<dbReference type="InterPro" id="IPR011032">
    <property type="entry name" value="GroES-like_sf"/>
</dbReference>
<comment type="caution">
    <text evidence="4">The sequence shown here is derived from an EMBL/GenBank/DDBJ whole genome shotgun (WGS) entry which is preliminary data.</text>
</comment>
<feature type="domain" description="Enoyl reductase (ER)" evidence="3">
    <location>
        <begin position="10"/>
        <end position="325"/>
    </location>
</feature>
<dbReference type="Gene3D" id="3.40.50.720">
    <property type="entry name" value="NAD(P)-binding Rossmann-like Domain"/>
    <property type="match status" value="1"/>
</dbReference>
<evidence type="ECO:0000313" key="4">
    <source>
        <dbReference type="EMBL" id="KIE41511.1"/>
    </source>
</evidence>
<evidence type="ECO:0000256" key="2">
    <source>
        <dbReference type="ARBA" id="ARBA00023002"/>
    </source>
</evidence>
<proteinExistence type="predicted"/>
<name>A0A0C1QTG1_9BACT</name>
<dbReference type="SUPFAM" id="SSF51735">
    <property type="entry name" value="NAD(P)-binding Rossmann-fold domains"/>
    <property type="match status" value="1"/>
</dbReference>
<dbReference type="Proteomes" id="UP000031433">
    <property type="component" value="Unassembled WGS sequence"/>
</dbReference>
<dbReference type="SMART" id="SM00829">
    <property type="entry name" value="PKS_ER"/>
    <property type="match status" value="1"/>
</dbReference>
<dbReference type="InterPro" id="IPR013154">
    <property type="entry name" value="ADH-like_N"/>
</dbReference>
<evidence type="ECO:0000313" key="5">
    <source>
        <dbReference type="Proteomes" id="UP000031433"/>
    </source>
</evidence>
<dbReference type="SUPFAM" id="SSF50129">
    <property type="entry name" value="GroES-like"/>
    <property type="match status" value="1"/>
</dbReference>
<dbReference type="InterPro" id="IPR020843">
    <property type="entry name" value="ER"/>
</dbReference>
<evidence type="ECO:0000259" key="3">
    <source>
        <dbReference type="SMART" id="SM00829"/>
    </source>
</evidence>